<feature type="coiled-coil region" evidence="1">
    <location>
        <begin position="44"/>
        <end position="71"/>
    </location>
</feature>
<accession>D9PIC7</accession>
<gene>
    <name evidence="3" type="ORF">LDC_1283</name>
</gene>
<feature type="transmembrane region" description="Helical" evidence="2">
    <location>
        <begin position="20"/>
        <end position="37"/>
    </location>
</feature>
<name>D9PIC7_9ZZZZ</name>
<protein>
    <submittedName>
        <fullName evidence="3">Uncharacterized protein</fullName>
    </submittedName>
</protein>
<organism evidence="3">
    <name type="scientific">sediment metagenome</name>
    <dbReference type="NCBI Taxonomy" id="749907"/>
    <lineage>
        <taxon>unclassified sequences</taxon>
        <taxon>metagenomes</taxon>
        <taxon>ecological metagenomes</taxon>
    </lineage>
</organism>
<proteinExistence type="predicted"/>
<keyword evidence="2" id="KW-1133">Transmembrane helix</keyword>
<evidence type="ECO:0000313" key="3">
    <source>
        <dbReference type="EMBL" id="EFK96679.1"/>
    </source>
</evidence>
<reference evidence="3" key="1">
    <citation type="submission" date="2010-07" db="EMBL/GenBank/DDBJ databases">
        <authorList>
            <consortium name="CONSOLIDER consortium CSD2007-00005"/>
            <person name="Guazzaroni M.-E."/>
            <person name="Richter M."/>
            <person name="Garcia-Salamanca A."/>
            <person name="Yarza P."/>
            <person name="Ferrer M."/>
        </authorList>
    </citation>
    <scope>NUCLEOTIDE SEQUENCE</scope>
</reference>
<reference evidence="3" key="2">
    <citation type="journal article" date="2011" name="Microb. Ecol.">
        <title>Taxonomic and Functional Metagenomic Profiling of the Microbial Community in the Anoxic Sediment of a Sub-saline Shallow Lake (Laguna de Carrizo, Central Spain).</title>
        <authorList>
            <person name="Ferrer M."/>
            <person name="Guazzaroni M.E."/>
            <person name="Richter M."/>
            <person name="Garcia-Salamanca A."/>
            <person name="Yarza P."/>
            <person name="Suarez-Suarez A."/>
            <person name="Solano J."/>
            <person name="Alcaide M."/>
            <person name="van Dillewijn P."/>
            <person name="Molina-Henares M.A."/>
            <person name="Lopez-Cortes N."/>
            <person name="Al-Ramahi Y."/>
            <person name="Guerrero C."/>
            <person name="Acosta A."/>
            <person name="de Eugenio L.I."/>
            <person name="Martinez V."/>
            <person name="Marques S."/>
            <person name="Rojo F."/>
            <person name="Santero E."/>
            <person name="Genilloud O."/>
            <person name="Perez-Perez J."/>
            <person name="Rossello-Mora R."/>
            <person name="Ramos J.L."/>
        </authorList>
    </citation>
    <scope>NUCLEOTIDE SEQUENCE</scope>
</reference>
<keyword evidence="2" id="KW-0812">Transmembrane</keyword>
<comment type="caution">
    <text evidence="3">The sequence shown here is derived from an EMBL/GenBank/DDBJ whole genome shotgun (WGS) entry which is preliminary data.</text>
</comment>
<evidence type="ECO:0000256" key="1">
    <source>
        <dbReference type="SAM" id="Coils"/>
    </source>
</evidence>
<dbReference type="EMBL" id="ADZX01000424">
    <property type="protein sequence ID" value="EFK96679.1"/>
    <property type="molecule type" value="Genomic_DNA"/>
</dbReference>
<sequence>MNELDPTVHVDVEWREIFKFIGYGFFAIFIWVIKKFGEDHLLSMKELAVELKEMRKELNVLATRVTAVEIRTEKFRSDEP</sequence>
<keyword evidence="1" id="KW-0175">Coiled coil</keyword>
<keyword evidence="2" id="KW-0472">Membrane</keyword>
<dbReference type="AlphaFoldDB" id="D9PIC7"/>
<evidence type="ECO:0000256" key="2">
    <source>
        <dbReference type="SAM" id="Phobius"/>
    </source>
</evidence>